<keyword evidence="4 8" id="KW-1003">Cell membrane</keyword>
<dbReference type="SUPFAM" id="SSF161098">
    <property type="entry name" value="MetI-like"/>
    <property type="match status" value="1"/>
</dbReference>
<keyword evidence="7 8" id="KW-0472">Membrane</keyword>
<feature type="transmembrane region" description="Helical" evidence="8">
    <location>
        <begin position="142"/>
        <end position="160"/>
    </location>
</feature>
<keyword evidence="5 8" id="KW-0812">Transmembrane</keyword>
<protein>
    <recommendedName>
        <fullName evidence="8">Phosphate transport system permease protein PstA</fullName>
    </recommendedName>
</protein>
<dbReference type="Pfam" id="PF00528">
    <property type="entry name" value="BPD_transp_1"/>
    <property type="match status" value="1"/>
</dbReference>
<keyword evidence="3" id="KW-0813">Transport</keyword>
<dbReference type="RefSeq" id="WP_018663791.1">
    <property type="nucleotide sequence ID" value="NZ_HF952018.1"/>
</dbReference>
<evidence type="ECO:0000256" key="4">
    <source>
        <dbReference type="ARBA" id="ARBA00022475"/>
    </source>
</evidence>
<name>R7RUC3_9CLOT</name>
<organism evidence="10 11">
    <name type="scientific">Thermobrachium celere DSM 8682</name>
    <dbReference type="NCBI Taxonomy" id="941824"/>
    <lineage>
        <taxon>Bacteria</taxon>
        <taxon>Bacillati</taxon>
        <taxon>Bacillota</taxon>
        <taxon>Clostridia</taxon>
        <taxon>Eubacteriales</taxon>
        <taxon>Clostridiaceae</taxon>
        <taxon>Thermobrachium</taxon>
    </lineage>
</organism>
<dbReference type="GO" id="GO:0005886">
    <property type="term" value="C:plasma membrane"/>
    <property type="evidence" value="ECO:0007669"/>
    <property type="project" value="UniProtKB-SubCell"/>
</dbReference>
<comment type="caution">
    <text evidence="8">Lacks conserved residue(s) required for the propagation of feature annotation.</text>
</comment>
<evidence type="ECO:0000256" key="3">
    <source>
        <dbReference type="ARBA" id="ARBA00022448"/>
    </source>
</evidence>
<reference evidence="10" key="1">
    <citation type="submission" date="2013-03" db="EMBL/GenBank/DDBJ databases">
        <title>Draft genome sequence of the hydrogen-ethanol-producing anaerobic alkalithermophilic Caloramator celere.</title>
        <authorList>
            <person name="Ciranna A."/>
            <person name="Larjo A."/>
            <person name="Kivisto A."/>
            <person name="Santala V."/>
            <person name="Roos C."/>
            <person name="Karp M."/>
        </authorList>
    </citation>
    <scope>NUCLEOTIDE SEQUENCE [LARGE SCALE GENOMIC DNA]</scope>
    <source>
        <strain evidence="10">DSM 8682</strain>
    </source>
</reference>
<dbReference type="InterPro" id="IPR005672">
    <property type="entry name" value="Phosphate_PstA"/>
</dbReference>
<dbReference type="Proteomes" id="UP000014923">
    <property type="component" value="Unassembled WGS sequence"/>
</dbReference>
<evidence type="ECO:0000256" key="8">
    <source>
        <dbReference type="RuleBase" id="RU363043"/>
    </source>
</evidence>
<dbReference type="PROSITE" id="PS50928">
    <property type="entry name" value="ABC_TM1"/>
    <property type="match status" value="1"/>
</dbReference>
<evidence type="ECO:0000259" key="9">
    <source>
        <dbReference type="PROSITE" id="PS50928"/>
    </source>
</evidence>
<sequence length="290" mass="31717">MNSEELRRLKRRKMLNSIMHVIFLACTLFGVVVLAILMLDILRKGIPWLSLDFLKNFPSRFPRKSGIYPALLGSLWVILLTALIAFPVGVGTAIYLEEYAEDNKFTEFIKLNIANLAGVPSIIYGMLGLAVFVRLFSMGRTILAAAFTMAILILPIIIISSQEAIKSVPSSLKQASYALGTTKWQTVTGVILPYALPGILTGSILAVSRALGEAAPLIVVGALAYVSFIPKGPLDQFTVLPIQIFNWAGMPKKEFQDIAAAGIIVLLVILLGVNSVAIILRNKYQIRMKD</sequence>
<evidence type="ECO:0000256" key="5">
    <source>
        <dbReference type="ARBA" id="ARBA00022692"/>
    </source>
</evidence>
<gene>
    <name evidence="10" type="ORF">TCEL_01159</name>
</gene>
<dbReference type="HOGENOM" id="CLU_033621_2_1_9"/>
<dbReference type="PROSITE" id="PS51257">
    <property type="entry name" value="PROKAR_LIPOPROTEIN"/>
    <property type="match status" value="1"/>
</dbReference>
<evidence type="ECO:0000256" key="1">
    <source>
        <dbReference type="ARBA" id="ARBA00004651"/>
    </source>
</evidence>
<dbReference type="GO" id="GO:0035435">
    <property type="term" value="P:phosphate ion transmembrane transport"/>
    <property type="evidence" value="ECO:0007669"/>
    <property type="project" value="InterPro"/>
</dbReference>
<evidence type="ECO:0000256" key="6">
    <source>
        <dbReference type="ARBA" id="ARBA00022989"/>
    </source>
</evidence>
<dbReference type="NCBIfam" id="TIGR00974">
    <property type="entry name" value="3a0107s02c"/>
    <property type="match status" value="1"/>
</dbReference>
<proteinExistence type="inferred from homology"/>
<dbReference type="EMBL" id="CAVN010000102">
    <property type="protein sequence ID" value="CDF58940.1"/>
    <property type="molecule type" value="Genomic_DNA"/>
</dbReference>
<feature type="domain" description="ABC transmembrane type-1" evidence="9">
    <location>
        <begin position="71"/>
        <end position="277"/>
    </location>
</feature>
<feature type="transmembrane region" description="Helical" evidence="8">
    <location>
        <begin position="258"/>
        <end position="280"/>
    </location>
</feature>
<evidence type="ECO:0000313" key="11">
    <source>
        <dbReference type="Proteomes" id="UP000014923"/>
    </source>
</evidence>
<keyword evidence="6 8" id="KW-1133">Transmembrane helix</keyword>
<comment type="caution">
    <text evidence="10">The sequence shown here is derived from an EMBL/GenBank/DDBJ whole genome shotgun (WGS) entry which is preliminary data.</text>
</comment>
<dbReference type="eggNOG" id="COG0581">
    <property type="taxonomic scope" value="Bacteria"/>
</dbReference>
<comment type="similarity">
    <text evidence="2 8">Belongs to the binding-protein-dependent transport system permease family. CysTW subfamily.</text>
</comment>
<dbReference type="OrthoDB" id="9785113at2"/>
<feature type="transmembrane region" description="Helical" evidence="8">
    <location>
        <begin position="21"/>
        <end position="42"/>
    </location>
</feature>
<dbReference type="InterPro" id="IPR035906">
    <property type="entry name" value="MetI-like_sf"/>
</dbReference>
<keyword evidence="11" id="KW-1185">Reference proteome</keyword>
<accession>R7RUC3</accession>
<evidence type="ECO:0000256" key="2">
    <source>
        <dbReference type="ARBA" id="ARBA00007069"/>
    </source>
</evidence>
<dbReference type="PANTHER" id="PTHR43470">
    <property type="entry name" value="PHOSPHATE TRANSPORT SYSTEM PERMEASE PROTEIN PSTA-RELATED"/>
    <property type="match status" value="1"/>
</dbReference>
<dbReference type="PANTHER" id="PTHR43470:SF5">
    <property type="entry name" value="PHOSPHATE TRANSPORT SYSTEM PERMEASE PROTEIN PSTA"/>
    <property type="match status" value="1"/>
</dbReference>
<feature type="transmembrane region" description="Helical" evidence="8">
    <location>
        <begin position="116"/>
        <end position="136"/>
    </location>
</feature>
<evidence type="ECO:0000256" key="7">
    <source>
        <dbReference type="ARBA" id="ARBA00023136"/>
    </source>
</evidence>
<evidence type="ECO:0000313" key="10">
    <source>
        <dbReference type="EMBL" id="CDF58940.1"/>
    </source>
</evidence>
<dbReference type="GO" id="GO:0005315">
    <property type="term" value="F:phosphate transmembrane transporter activity"/>
    <property type="evidence" value="ECO:0007669"/>
    <property type="project" value="InterPro"/>
</dbReference>
<comment type="subcellular location">
    <subcellularLocation>
        <location evidence="1 8">Cell membrane</location>
        <topology evidence="1 8">Multi-pass membrane protein</topology>
    </subcellularLocation>
</comment>
<dbReference type="CDD" id="cd06261">
    <property type="entry name" value="TM_PBP2"/>
    <property type="match status" value="1"/>
</dbReference>
<dbReference type="Gene3D" id="1.10.3720.10">
    <property type="entry name" value="MetI-like"/>
    <property type="match status" value="1"/>
</dbReference>
<dbReference type="InterPro" id="IPR000515">
    <property type="entry name" value="MetI-like"/>
</dbReference>
<feature type="transmembrane region" description="Helical" evidence="8">
    <location>
        <begin position="67"/>
        <end position="96"/>
    </location>
</feature>
<dbReference type="AlphaFoldDB" id="R7RUC3"/>